<dbReference type="OrthoDB" id="777433at2759"/>
<dbReference type="Pfam" id="PF23173">
    <property type="entry name" value="bHLH_SAC51"/>
    <property type="match status" value="1"/>
</dbReference>
<dbReference type="PROSITE" id="PS50888">
    <property type="entry name" value="BHLH"/>
    <property type="match status" value="1"/>
</dbReference>
<sequence>MGKDYCSGKHGHFPLQLSPLNYGGLSSDQGLGLADATTFPGGDGGHYCNLSRPPLPINGFAADACQLLNEQFQPWQKYCHNQSLQSPTAFGCQRVQAAAHYDCHLQLKKLDLGAPLLAPATSQKKFVVFDQSGSQRSMFISSINSMSPPLTREHFNQKSCSLPTCPVAKPNVPGYANYTSDDTCWGESKVSAGNEADEMHENTEDLEALLCSEDEDDEVASTGHSPIYVSGHPRKERDEEFTSSTSQLKRRKLDKVEEEGANEEPMMADTASSYKPPKSTDSSCVGDSESCSARPSQHSMPKKNITFATGESFAAKRIRREKIRKTVGILRSILPGGARKDATTVLDETIQYLRSLRLKVRALEGSPW</sequence>
<protein>
    <recommendedName>
        <fullName evidence="4">BHLH domain-containing protein</fullName>
    </recommendedName>
</protein>
<feature type="region of interest" description="Disordered" evidence="3">
    <location>
        <begin position="215"/>
        <end position="302"/>
    </location>
</feature>
<evidence type="ECO:0000256" key="2">
    <source>
        <dbReference type="ARBA" id="ARBA00023163"/>
    </source>
</evidence>
<gene>
    <name evidence="5" type="ORF">NYM_LOCUS4818</name>
</gene>
<feature type="domain" description="BHLH" evidence="4">
    <location>
        <begin position="307"/>
        <end position="356"/>
    </location>
</feature>
<evidence type="ECO:0000259" key="4">
    <source>
        <dbReference type="PROSITE" id="PS50888"/>
    </source>
</evidence>
<reference evidence="5" key="1">
    <citation type="submission" date="2019-09" db="EMBL/GenBank/DDBJ databases">
        <authorList>
            <person name="Zhang L."/>
        </authorList>
    </citation>
    <scope>NUCLEOTIDE SEQUENCE</scope>
</reference>
<dbReference type="SUPFAM" id="SSF47459">
    <property type="entry name" value="HLH, helix-loop-helix DNA-binding domain"/>
    <property type="match status" value="1"/>
</dbReference>
<dbReference type="AlphaFoldDB" id="A0A5K0WYR9"/>
<dbReference type="InterPro" id="IPR037546">
    <property type="entry name" value="SAC51-like"/>
</dbReference>
<evidence type="ECO:0000256" key="1">
    <source>
        <dbReference type="ARBA" id="ARBA00023015"/>
    </source>
</evidence>
<evidence type="ECO:0000256" key="3">
    <source>
        <dbReference type="SAM" id="MobiDB-lite"/>
    </source>
</evidence>
<dbReference type="PANTHER" id="PTHR36066">
    <property type="entry name" value="TRANSCRIPTION FACTOR BHLH145"/>
    <property type="match status" value="1"/>
</dbReference>
<name>A0A5K0WYR9_9MAGN</name>
<evidence type="ECO:0000313" key="5">
    <source>
        <dbReference type="EMBL" id="VVV58345.1"/>
    </source>
</evidence>
<dbReference type="EMBL" id="LR721775">
    <property type="protein sequence ID" value="VVV58345.1"/>
    <property type="molecule type" value="Genomic_DNA"/>
</dbReference>
<organism evidence="5">
    <name type="scientific">Nymphaea colorata</name>
    <name type="common">pocket water lily</name>
    <dbReference type="NCBI Taxonomy" id="210225"/>
    <lineage>
        <taxon>Eukaryota</taxon>
        <taxon>Viridiplantae</taxon>
        <taxon>Streptophyta</taxon>
        <taxon>Embryophyta</taxon>
        <taxon>Tracheophyta</taxon>
        <taxon>Spermatophyta</taxon>
        <taxon>Magnoliopsida</taxon>
        <taxon>Nymphaeales</taxon>
        <taxon>Nymphaeaceae</taxon>
        <taxon>Nymphaea</taxon>
    </lineage>
</organism>
<dbReference type="Gene3D" id="4.10.280.10">
    <property type="entry name" value="Helix-loop-helix DNA-binding domain"/>
    <property type="match status" value="1"/>
</dbReference>
<dbReference type="PANTHER" id="PTHR36066:SF2">
    <property type="entry name" value="TRANSCRIPTION FACTOR BHLH145"/>
    <property type="match status" value="1"/>
</dbReference>
<feature type="compositionally biased region" description="Polar residues" evidence="3">
    <location>
        <begin position="279"/>
        <end position="299"/>
    </location>
</feature>
<dbReference type="GO" id="GO:0046983">
    <property type="term" value="F:protein dimerization activity"/>
    <property type="evidence" value="ECO:0007669"/>
    <property type="project" value="InterPro"/>
</dbReference>
<dbReference type="OMA" id="SINHENC"/>
<keyword evidence="2" id="KW-0804">Transcription</keyword>
<keyword evidence="1" id="KW-0805">Transcription regulation</keyword>
<accession>A0A5K0WYR9</accession>
<dbReference type="InterPro" id="IPR011598">
    <property type="entry name" value="bHLH_dom"/>
</dbReference>
<dbReference type="InterPro" id="IPR036638">
    <property type="entry name" value="HLH_DNA-bd_sf"/>
</dbReference>
<dbReference type="Gramene" id="NC10G0163630.1">
    <property type="protein sequence ID" value="NC10G0163630.1:cds"/>
    <property type="gene ID" value="NC10G0163630"/>
</dbReference>
<proteinExistence type="predicted"/>